<name>A0A382IPJ3_9ZZZZ</name>
<accession>A0A382IPJ3</accession>
<gene>
    <name evidence="1" type="ORF">METZ01_LOCUS254444</name>
</gene>
<dbReference type="InterPro" id="IPR036237">
    <property type="entry name" value="Xyl_isomerase-like_sf"/>
</dbReference>
<evidence type="ECO:0008006" key="2">
    <source>
        <dbReference type="Google" id="ProtNLM"/>
    </source>
</evidence>
<proteinExistence type="predicted"/>
<dbReference type="Gene3D" id="3.20.20.150">
    <property type="entry name" value="Divalent-metal-dependent TIM barrel enzymes"/>
    <property type="match status" value="1"/>
</dbReference>
<dbReference type="SUPFAM" id="SSF51658">
    <property type="entry name" value="Xylose isomerase-like"/>
    <property type="match status" value="1"/>
</dbReference>
<evidence type="ECO:0000313" key="1">
    <source>
        <dbReference type="EMBL" id="SVC01590.1"/>
    </source>
</evidence>
<organism evidence="1">
    <name type="scientific">marine metagenome</name>
    <dbReference type="NCBI Taxonomy" id="408172"/>
    <lineage>
        <taxon>unclassified sequences</taxon>
        <taxon>metagenomes</taxon>
        <taxon>ecological metagenomes</taxon>
    </lineage>
</organism>
<protein>
    <recommendedName>
        <fullName evidence="2">Xylose isomerase-like TIM barrel domain-containing protein</fullName>
    </recommendedName>
</protein>
<reference evidence="1" key="1">
    <citation type="submission" date="2018-05" db="EMBL/GenBank/DDBJ databases">
        <authorList>
            <person name="Lanie J.A."/>
            <person name="Ng W.-L."/>
            <person name="Kazmierczak K.M."/>
            <person name="Andrzejewski T.M."/>
            <person name="Davidsen T.M."/>
            <person name="Wayne K.J."/>
            <person name="Tettelin H."/>
            <person name="Glass J.I."/>
            <person name="Rusch D."/>
            <person name="Podicherti R."/>
            <person name="Tsui H.-C.T."/>
            <person name="Winkler M.E."/>
        </authorList>
    </citation>
    <scope>NUCLEOTIDE SEQUENCE</scope>
</reference>
<dbReference type="NCBIfam" id="NF035939">
    <property type="entry name" value="TIM_EboE"/>
    <property type="match status" value="1"/>
</dbReference>
<sequence length="260" mass="29164">MELKHGLHFAYCTNIHRGEDWAQTFDSLKTDVLSVRDRVSEGKAYAIGLRLSDLASRELSEPAVLDNFKQWLVDENCYVFTVNGFPYGNFHGTRVKEQVYLPDWTSPDRLEYTNRLFELIAALVPEGVEGSVSTLPGSFKEFITEESQEQQIRDNIWKCVEHIAALSDRTGKTLHLGLEPEPLGYFETSAETIHFFESLKGEHSSDSKLIDHLGVNYDTCHLAVEYEEPKDALGALSEAGLGISKLHLSSALIVKPDADT</sequence>
<feature type="non-terminal residue" evidence="1">
    <location>
        <position position="260"/>
    </location>
</feature>
<dbReference type="EMBL" id="UINC01068744">
    <property type="protein sequence ID" value="SVC01590.1"/>
    <property type="molecule type" value="Genomic_DNA"/>
</dbReference>
<dbReference type="AlphaFoldDB" id="A0A382IPJ3"/>